<dbReference type="AlphaFoldDB" id="A0A6M3X4E4"/>
<evidence type="ECO:0000313" key="1">
    <source>
        <dbReference type="EMBL" id="QJH92584.1"/>
    </source>
</evidence>
<organism evidence="1">
    <name type="scientific">viral metagenome</name>
    <dbReference type="NCBI Taxonomy" id="1070528"/>
    <lineage>
        <taxon>unclassified sequences</taxon>
        <taxon>metagenomes</taxon>
        <taxon>organismal metagenomes</taxon>
    </lineage>
</organism>
<gene>
    <name evidence="1" type="ORF">MM171A03179_0002</name>
</gene>
<proteinExistence type="predicted"/>
<name>A0A6M3X4E4_9ZZZZ</name>
<sequence length="42" mass="5007">MGASEHLEELRQRGEVVEISWQMAQDANWTGYTEDVRVWRIE</sequence>
<dbReference type="EMBL" id="MT143903">
    <property type="protein sequence ID" value="QJH92584.1"/>
    <property type="molecule type" value="Genomic_DNA"/>
</dbReference>
<protein>
    <submittedName>
        <fullName evidence="1">Uncharacterized protein</fullName>
    </submittedName>
</protein>
<accession>A0A6M3X4E4</accession>
<reference evidence="1" key="1">
    <citation type="submission" date="2020-03" db="EMBL/GenBank/DDBJ databases">
        <title>The deep terrestrial virosphere.</title>
        <authorList>
            <person name="Holmfeldt K."/>
            <person name="Nilsson E."/>
            <person name="Simone D."/>
            <person name="Lopez-Fernandez M."/>
            <person name="Wu X."/>
            <person name="de Brujin I."/>
            <person name="Lundin D."/>
            <person name="Andersson A."/>
            <person name="Bertilsson S."/>
            <person name="Dopson M."/>
        </authorList>
    </citation>
    <scope>NUCLEOTIDE SEQUENCE</scope>
    <source>
        <strain evidence="1">MM171A03179</strain>
    </source>
</reference>